<reference evidence="2" key="1">
    <citation type="journal article" date="2014" name="Int. J. Syst. Evol. Microbiol.">
        <title>Complete genome sequence of Corynebacterium casei LMG S-19264T (=DSM 44701T), isolated from a smear-ripened cheese.</title>
        <authorList>
            <consortium name="US DOE Joint Genome Institute (JGI-PGF)"/>
            <person name="Walter F."/>
            <person name="Albersmeier A."/>
            <person name="Kalinowski J."/>
            <person name="Ruckert C."/>
        </authorList>
    </citation>
    <scope>NUCLEOTIDE SEQUENCE</scope>
    <source>
        <strain evidence="2">CGMCC 1.15322</strain>
    </source>
</reference>
<reference evidence="2" key="2">
    <citation type="submission" date="2020-09" db="EMBL/GenBank/DDBJ databases">
        <authorList>
            <person name="Sun Q."/>
            <person name="Zhou Y."/>
        </authorList>
    </citation>
    <scope>NUCLEOTIDE SEQUENCE</scope>
    <source>
        <strain evidence="2">CGMCC 1.15322</strain>
    </source>
</reference>
<dbReference type="Pfam" id="PF01841">
    <property type="entry name" value="Transglut_core"/>
    <property type="match status" value="1"/>
</dbReference>
<organism evidence="2 3">
    <name type="scientific">Polaromonas eurypsychrophila</name>
    <dbReference type="NCBI Taxonomy" id="1614635"/>
    <lineage>
        <taxon>Bacteria</taxon>
        <taxon>Pseudomonadati</taxon>
        <taxon>Pseudomonadota</taxon>
        <taxon>Betaproteobacteria</taxon>
        <taxon>Burkholderiales</taxon>
        <taxon>Comamonadaceae</taxon>
        <taxon>Polaromonas</taxon>
    </lineage>
</organism>
<dbReference type="SMART" id="SM00460">
    <property type="entry name" value="TGc"/>
    <property type="match status" value="1"/>
</dbReference>
<proteinExistence type="predicted"/>
<name>A0A916SFQ6_9BURK</name>
<dbReference type="EMBL" id="BMIG01000005">
    <property type="protein sequence ID" value="GGA96946.1"/>
    <property type="molecule type" value="Genomic_DNA"/>
</dbReference>
<dbReference type="SUPFAM" id="SSF54001">
    <property type="entry name" value="Cysteine proteinases"/>
    <property type="match status" value="1"/>
</dbReference>
<gene>
    <name evidence="2" type="ORF">GCM10011496_17480</name>
</gene>
<evidence type="ECO:0000313" key="3">
    <source>
        <dbReference type="Proteomes" id="UP000620596"/>
    </source>
</evidence>
<keyword evidence="3" id="KW-1185">Reference proteome</keyword>
<protein>
    <recommendedName>
        <fullName evidence="1">Transglutaminase-like domain-containing protein</fullName>
    </recommendedName>
</protein>
<evidence type="ECO:0000259" key="1">
    <source>
        <dbReference type="SMART" id="SM00460"/>
    </source>
</evidence>
<dbReference type="AlphaFoldDB" id="A0A916SFQ6"/>
<dbReference type="InterPro" id="IPR002931">
    <property type="entry name" value="Transglutaminase-like"/>
</dbReference>
<dbReference type="InterPro" id="IPR038765">
    <property type="entry name" value="Papain-like_cys_pep_sf"/>
</dbReference>
<evidence type="ECO:0000313" key="2">
    <source>
        <dbReference type="EMBL" id="GGA96946.1"/>
    </source>
</evidence>
<dbReference type="Proteomes" id="UP000620596">
    <property type="component" value="Unassembled WGS sequence"/>
</dbReference>
<comment type="caution">
    <text evidence="2">The sequence shown here is derived from an EMBL/GenBank/DDBJ whole genome shotgun (WGS) entry which is preliminary data.</text>
</comment>
<dbReference type="Gene3D" id="3.10.620.30">
    <property type="match status" value="1"/>
</dbReference>
<accession>A0A916SFQ6</accession>
<feature type="domain" description="Transglutaminase-like" evidence="1">
    <location>
        <begin position="71"/>
        <end position="140"/>
    </location>
</feature>
<sequence length="249" mass="27572">MQLSPPTDRPQDWLGPTSLLDLDDPKLRIQAMRVAQLAISDTQKAIFIHDHIKSLPFGCVAGFDHVPAVAVLKAGRGDCHTKGTLFVAMLRSVGVPARLRFVTLSSAFLKGILDVTQSTVTHAIGEVYLEGCWVQTDTYVTDSLLEAHAGVLLKTQGLSLGYGIHANGSQFWDGRHHAHAQYVQTDADSLPLRDWGVAHDPEYFYRDDAHEELQRGWLTRVKWMLAAALVNRRVEQIRTQSGPLSRSAV</sequence>